<feature type="domain" description="Flagellar protein FlgJ N-terminal" evidence="2">
    <location>
        <begin position="63"/>
        <end position="109"/>
    </location>
</feature>
<evidence type="ECO:0000313" key="3">
    <source>
        <dbReference type="EMBL" id="MEZ7195290.1"/>
    </source>
</evidence>
<feature type="region of interest" description="Disordered" evidence="1">
    <location>
        <begin position="211"/>
        <end position="247"/>
    </location>
</feature>
<reference evidence="3 4" key="1">
    <citation type="submission" date="2024-08" db="EMBL/GenBank/DDBJ databases">
        <title>Sulfate-reducing bacteria isolated from formation water of the oil field in Kazakhstan and description of Pseudodesulfovibrio sp.</title>
        <authorList>
            <person name="Bidzhieva S.K."/>
            <person name="Tourova T.P."/>
            <person name="Grouzdev D.S."/>
            <person name="Beletsky A.V."/>
            <person name="Sokolova D.S."/>
            <person name="Samigullina S.R."/>
            <person name="Poltaraus A.B."/>
            <person name="Avtukh A.N."/>
            <person name="Tereshina V.M."/>
            <person name="Zhaparov N.S."/>
            <person name="Mardanov A.V."/>
            <person name="Nazina T.N."/>
        </authorList>
    </citation>
    <scope>NUCLEOTIDE SEQUENCE [LARGE SCALE GENOMIC DNA]</scope>
    <source>
        <strain evidence="3 4">9FUS</strain>
    </source>
</reference>
<dbReference type="InterPro" id="IPR019301">
    <property type="entry name" value="Flagellar_prot_FlgJ_N"/>
</dbReference>
<proteinExistence type="predicted"/>
<feature type="compositionally biased region" description="Basic and acidic residues" evidence="1">
    <location>
        <begin position="235"/>
        <end position="247"/>
    </location>
</feature>
<keyword evidence="4" id="KW-1185">Reference proteome</keyword>
<accession>A0ABV4JX53</accession>
<evidence type="ECO:0000313" key="4">
    <source>
        <dbReference type="Proteomes" id="UP001568698"/>
    </source>
</evidence>
<gene>
    <name evidence="3" type="ORF">AB6M95_00890</name>
</gene>
<dbReference type="RefSeq" id="WP_371384844.1">
    <property type="nucleotide sequence ID" value="NZ_JBGLYH010000002.1"/>
</dbReference>
<protein>
    <submittedName>
        <fullName evidence="3">Rod-binding protein</fullName>
    </submittedName>
</protein>
<sequence length="247" mass="26341">MIDSNMDPKLAASVADTQDLARFKNEMDGLRKNLSGADPDKLSKLKKACQNFEAVFIGKLWEQMQQSVPKEGYLHSKQEDSYMSMFNRDFSEKMAQAGGIGLADMIYAQLSQKLKQASQETLAGGVEINPIKEEGIALKRGAQPIALNRPQGMTLEDWGGNAVVNGSKGAAPLEASAAKEREGGASGVLSDVEVKSRLDALTRKLEARRIRDGLAGPTAGGRRGGGYAAQSAGDDDGKVGRKLAEIG</sequence>
<evidence type="ECO:0000259" key="2">
    <source>
        <dbReference type="Pfam" id="PF10135"/>
    </source>
</evidence>
<evidence type="ECO:0000256" key="1">
    <source>
        <dbReference type="SAM" id="MobiDB-lite"/>
    </source>
</evidence>
<dbReference type="Proteomes" id="UP001568698">
    <property type="component" value="Unassembled WGS sequence"/>
</dbReference>
<organism evidence="3 4">
    <name type="scientific">Pseudodesulfovibrio karagichevae</name>
    <dbReference type="NCBI Taxonomy" id="3239305"/>
    <lineage>
        <taxon>Bacteria</taxon>
        <taxon>Pseudomonadati</taxon>
        <taxon>Thermodesulfobacteriota</taxon>
        <taxon>Desulfovibrionia</taxon>
        <taxon>Desulfovibrionales</taxon>
        <taxon>Desulfovibrionaceae</taxon>
    </lineage>
</organism>
<feature type="compositionally biased region" description="Gly residues" evidence="1">
    <location>
        <begin position="218"/>
        <end position="227"/>
    </location>
</feature>
<name>A0ABV4JX53_9BACT</name>
<dbReference type="EMBL" id="JBGLYH010000002">
    <property type="protein sequence ID" value="MEZ7195290.1"/>
    <property type="molecule type" value="Genomic_DNA"/>
</dbReference>
<dbReference type="Pfam" id="PF10135">
    <property type="entry name" value="Rod-binding"/>
    <property type="match status" value="1"/>
</dbReference>
<comment type="caution">
    <text evidence="3">The sequence shown here is derived from an EMBL/GenBank/DDBJ whole genome shotgun (WGS) entry which is preliminary data.</text>
</comment>